<protein>
    <recommendedName>
        <fullName evidence="1">DUF1659 domain-containing protein</fullName>
    </recommendedName>
</protein>
<gene>
    <name evidence="2" type="ORF">GLO26_09150</name>
</gene>
<evidence type="ECO:0000259" key="1">
    <source>
        <dbReference type="Pfam" id="PF07872"/>
    </source>
</evidence>
<proteinExistence type="predicted"/>
<dbReference type="InterPro" id="IPR012454">
    <property type="entry name" value="DUF1659"/>
</dbReference>
<evidence type="ECO:0000313" key="2">
    <source>
        <dbReference type="EMBL" id="MBC9825981.1"/>
    </source>
</evidence>
<dbReference type="EMBL" id="WNJQ01000008">
    <property type="protein sequence ID" value="MBC9825981.1"/>
    <property type="molecule type" value="Genomic_DNA"/>
</dbReference>
<comment type="caution">
    <text evidence="2">The sequence shown here is derived from an EMBL/GenBank/DDBJ whole genome shotgun (WGS) entry which is preliminary data.</text>
</comment>
<feature type="domain" description="DUF1659" evidence="1">
    <location>
        <begin position="2"/>
        <end position="65"/>
    </location>
</feature>
<sequence length="67" mass="7823">MQKEWTKGSIEVHFEDAANEKTLKRSYSNTINNVTPEQVEGFTLALESLTNFPYLQTVMVEEYTYTR</sequence>
<reference evidence="2 3" key="1">
    <citation type="journal article" date="2020" name="Microorganisms">
        <title>New Insight into Antimicrobial Compounds from Food and Marine-Sourced Carnobacterium Species through Phenotype and Genome Analyses.</title>
        <authorList>
            <person name="Begrem S."/>
            <person name="Ivaniuk F."/>
            <person name="Gigout-Chevalier F."/>
            <person name="Kolypczuk L."/>
            <person name="Bonnetot S."/>
            <person name="Leroi F."/>
            <person name="Grovel O."/>
            <person name="Delbarre-Ladrat C."/>
            <person name="Passerini D."/>
        </authorList>
    </citation>
    <scope>NUCLEOTIDE SEQUENCE [LARGE SCALE GENOMIC DNA]</scope>
    <source>
        <strain evidence="2 3">MIP2551</strain>
    </source>
</reference>
<keyword evidence="3" id="KW-1185">Reference proteome</keyword>
<dbReference type="Proteomes" id="UP000638836">
    <property type="component" value="Unassembled WGS sequence"/>
</dbReference>
<organism evidence="2 3">
    <name type="scientific">Carnobacterium inhibens</name>
    <dbReference type="NCBI Taxonomy" id="147709"/>
    <lineage>
        <taxon>Bacteria</taxon>
        <taxon>Bacillati</taxon>
        <taxon>Bacillota</taxon>
        <taxon>Bacilli</taxon>
        <taxon>Lactobacillales</taxon>
        <taxon>Carnobacteriaceae</taxon>
        <taxon>Carnobacterium</taxon>
    </lineage>
</organism>
<name>A0ABR7TFT5_9LACT</name>
<accession>A0ABR7TFT5</accession>
<dbReference type="RefSeq" id="WP_023178248.1">
    <property type="nucleotide sequence ID" value="NZ_JBELZU010000021.1"/>
</dbReference>
<dbReference type="Pfam" id="PF07872">
    <property type="entry name" value="DUF1659"/>
    <property type="match status" value="1"/>
</dbReference>
<evidence type="ECO:0000313" key="3">
    <source>
        <dbReference type="Proteomes" id="UP000638836"/>
    </source>
</evidence>